<reference evidence="5 6" key="1">
    <citation type="submission" date="2018-10" db="EMBL/GenBank/DDBJ databases">
        <authorList>
            <person name="Criscuolo A."/>
        </authorList>
    </citation>
    <scope>NUCLEOTIDE SEQUENCE [LARGE SCALE GENOMIC DNA]</scope>
    <source>
        <strain evidence="5">DnA1</strain>
    </source>
</reference>
<evidence type="ECO:0000313" key="6">
    <source>
        <dbReference type="Proteomes" id="UP000277294"/>
    </source>
</evidence>
<evidence type="ECO:0000256" key="2">
    <source>
        <dbReference type="ARBA" id="ARBA00010211"/>
    </source>
</evidence>
<evidence type="ECO:0000313" key="5">
    <source>
        <dbReference type="EMBL" id="VCU70025.1"/>
    </source>
</evidence>
<dbReference type="Pfam" id="PF01557">
    <property type="entry name" value="FAA_hydrolase"/>
    <property type="match status" value="1"/>
</dbReference>
<organism evidence="5 6">
    <name type="scientific">Pigmentiphaga humi</name>
    <dbReference type="NCBI Taxonomy" id="2478468"/>
    <lineage>
        <taxon>Bacteria</taxon>
        <taxon>Pseudomonadati</taxon>
        <taxon>Pseudomonadota</taxon>
        <taxon>Betaproteobacteria</taxon>
        <taxon>Burkholderiales</taxon>
        <taxon>Alcaligenaceae</taxon>
        <taxon>Pigmentiphaga</taxon>
    </lineage>
</organism>
<evidence type="ECO:0000256" key="1">
    <source>
        <dbReference type="ARBA" id="ARBA00001946"/>
    </source>
</evidence>
<protein>
    <submittedName>
        <fullName evidence="5">Ureidoglycolate lyase</fullName>
        <ecNumber evidence="5">4.3.2.3</ecNumber>
    </submittedName>
</protein>
<gene>
    <name evidence="5" type="ORF">PIGHUM_02092</name>
</gene>
<dbReference type="InterPro" id="IPR051121">
    <property type="entry name" value="FAH"/>
</dbReference>
<dbReference type="EC" id="4.3.2.3" evidence="5"/>
<keyword evidence="3" id="KW-0479">Metal-binding</keyword>
<dbReference type="SUPFAM" id="SSF56529">
    <property type="entry name" value="FAH"/>
    <property type="match status" value="1"/>
</dbReference>
<dbReference type="Proteomes" id="UP000277294">
    <property type="component" value="Unassembled WGS sequence"/>
</dbReference>
<dbReference type="GO" id="GO:0044281">
    <property type="term" value="P:small molecule metabolic process"/>
    <property type="evidence" value="ECO:0007669"/>
    <property type="project" value="UniProtKB-ARBA"/>
</dbReference>
<comment type="similarity">
    <text evidence="2">Belongs to the FAH family.</text>
</comment>
<dbReference type="InterPro" id="IPR036663">
    <property type="entry name" value="Fumarylacetoacetase_C_sf"/>
</dbReference>
<dbReference type="GO" id="GO:0050385">
    <property type="term" value="F:ureidoglycolate lyase activity"/>
    <property type="evidence" value="ECO:0007669"/>
    <property type="project" value="UniProtKB-EC"/>
</dbReference>
<dbReference type="RefSeq" id="WP_222929246.1">
    <property type="nucleotide sequence ID" value="NZ_UWPJ01000017.1"/>
</dbReference>
<sequence>MKRQLATYVHPRTGDDRVGLMWGDRIVDVSAAYAGLLARAGERDAVGLAGKELPPAMLALLQRGDDAWRALDRVVELLGEPASGAPAPAGPDAEPIVFDAATVKLRAPVPRPGKIIHTAGNFREHAREGSQGGWEFQIPPWISFLKCTSSIIGPDDDIVYPELTEKLDHEIELAIVIGKGGRYIPPERAWEHIAGFTVFNDISARDLQAREMKSGLLNLGKNLDTFAPFGPCMTLRDDIGDVHDLKIELRVNGDPRQVSSTNRLSVKIPEIVSHWSVMRLEPGDIISTGTVSGVAAFRPDPTDFWLKPGDLVECEIENIGTMRNRLVADELTPEQRSWLDARRSLFASDQTDEFRK</sequence>
<name>A0A3P4B4E3_9BURK</name>
<comment type="cofactor">
    <cofactor evidence="1">
        <name>Mg(2+)</name>
        <dbReference type="ChEBI" id="CHEBI:18420"/>
    </cofactor>
</comment>
<keyword evidence="5" id="KW-0456">Lyase</keyword>
<dbReference type="AlphaFoldDB" id="A0A3P4B4E3"/>
<dbReference type="Gene3D" id="3.90.850.10">
    <property type="entry name" value="Fumarylacetoacetase-like, C-terminal domain"/>
    <property type="match status" value="1"/>
</dbReference>
<evidence type="ECO:0000259" key="4">
    <source>
        <dbReference type="Pfam" id="PF01557"/>
    </source>
</evidence>
<accession>A0A3P4B4E3</accession>
<evidence type="ECO:0000256" key="3">
    <source>
        <dbReference type="ARBA" id="ARBA00022723"/>
    </source>
</evidence>
<dbReference type="InterPro" id="IPR011234">
    <property type="entry name" value="Fumarylacetoacetase-like_C"/>
</dbReference>
<dbReference type="PANTHER" id="PTHR42796:SF4">
    <property type="entry name" value="FUMARYLACETOACETATE HYDROLASE DOMAIN-CONTAINING PROTEIN 2A"/>
    <property type="match status" value="1"/>
</dbReference>
<dbReference type="PANTHER" id="PTHR42796">
    <property type="entry name" value="FUMARYLACETOACETATE HYDROLASE DOMAIN-CONTAINING PROTEIN 2A-RELATED"/>
    <property type="match status" value="1"/>
</dbReference>
<dbReference type="GO" id="GO:0046872">
    <property type="term" value="F:metal ion binding"/>
    <property type="evidence" value="ECO:0007669"/>
    <property type="project" value="UniProtKB-KW"/>
</dbReference>
<proteinExistence type="inferred from homology"/>
<feature type="domain" description="Fumarylacetoacetase-like C-terminal" evidence="4">
    <location>
        <begin position="114"/>
        <end position="327"/>
    </location>
</feature>
<keyword evidence="6" id="KW-1185">Reference proteome</keyword>
<dbReference type="EMBL" id="UWPJ01000017">
    <property type="protein sequence ID" value="VCU70025.1"/>
    <property type="molecule type" value="Genomic_DNA"/>
</dbReference>